<reference evidence="3" key="2">
    <citation type="submission" date="2020-04" db="EMBL/GenBank/DDBJ databases">
        <authorList>
            <consortium name="NCBI Genome Project"/>
        </authorList>
    </citation>
    <scope>NUCLEOTIDE SEQUENCE</scope>
    <source>
        <strain evidence="3">CBS 781.70</strain>
    </source>
</reference>
<proteinExistence type="predicted"/>
<feature type="non-terminal residue" evidence="1">
    <location>
        <position position="1"/>
    </location>
</feature>
<gene>
    <name evidence="1 3" type="ORF">P152DRAFT_384025</name>
</gene>
<dbReference type="OrthoDB" id="58379at2759"/>
<keyword evidence="2" id="KW-1185">Reference proteome</keyword>
<evidence type="ECO:0000313" key="3">
    <source>
        <dbReference type="RefSeq" id="XP_033536431.1"/>
    </source>
</evidence>
<sequence length="242" mass="27823">SAPFRTVFASLSLHMTDRLRFLQFPQEIITAVQNIITNVWSRGIQDTRLYHGSYEIKLRGNPCKRSGYSDDAVHSRRLMNHILATLYQHGWILSLSTDISKKAMDKDTLIFRKQDPPPRPAEWFSISFSKTDRIRFIDAPQQLVSNMIALFQKETQSHASFRLPHVYELKMNGYPWMASGSDTMYARSLILKLIEGLESHGFTVYASIDQKTGTSSDNHRGETDTFHCCRQIGWQPGLPVFH</sequence>
<organism evidence="1">
    <name type="scientific">Eremomyces bilateralis CBS 781.70</name>
    <dbReference type="NCBI Taxonomy" id="1392243"/>
    <lineage>
        <taxon>Eukaryota</taxon>
        <taxon>Fungi</taxon>
        <taxon>Dikarya</taxon>
        <taxon>Ascomycota</taxon>
        <taxon>Pezizomycotina</taxon>
        <taxon>Dothideomycetes</taxon>
        <taxon>Dothideomycetes incertae sedis</taxon>
        <taxon>Eremomycetales</taxon>
        <taxon>Eremomycetaceae</taxon>
        <taxon>Eremomyces</taxon>
    </lineage>
</organism>
<accession>A0A6G1GA60</accession>
<dbReference type="PANTHER" id="PTHR38696">
    <property type="entry name" value="MEDIATOR OF RNA POLYMERASE II TRANSCRIPTION SUBUNIT 13"/>
    <property type="match status" value="1"/>
</dbReference>
<evidence type="ECO:0000313" key="1">
    <source>
        <dbReference type="EMBL" id="KAF1814800.1"/>
    </source>
</evidence>
<dbReference type="Proteomes" id="UP000504638">
    <property type="component" value="Unplaced"/>
</dbReference>
<dbReference type="EMBL" id="ML975152">
    <property type="protein sequence ID" value="KAF1814800.1"/>
    <property type="molecule type" value="Genomic_DNA"/>
</dbReference>
<feature type="non-terminal residue" evidence="1">
    <location>
        <position position="242"/>
    </location>
</feature>
<reference evidence="1 3" key="1">
    <citation type="submission" date="2020-01" db="EMBL/GenBank/DDBJ databases">
        <authorList>
            <consortium name="DOE Joint Genome Institute"/>
            <person name="Haridas S."/>
            <person name="Albert R."/>
            <person name="Binder M."/>
            <person name="Bloem J."/>
            <person name="Labutti K."/>
            <person name="Salamov A."/>
            <person name="Andreopoulos B."/>
            <person name="Baker S.E."/>
            <person name="Barry K."/>
            <person name="Bills G."/>
            <person name="Bluhm B.H."/>
            <person name="Cannon C."/>
            <person name="Castanera R."/>
            <person name="Culley D.E."/>
            <person name="Daum C."/>
            <person name="Ezra D."/>
            <person name="Gonzalez J.B."/>
            <person name="Henrissat B."/>
            <person name="Kuo A."/>
            <person name="Liang C."/>
            <person name="Lipzen A."/>
            <person name="Lutzoni F."/>
            <person name="Magnuson J."/>
            <person name="Mondo S."/>
            <person name="Nolan M."/>
            <person name="Ohm R."/>
            <person name="Pangilinan J."/>
            <person name="Park H.-J."/>
            <person name="Ramirez L."/>
            <person name="Alfaro M."/>
            <person name="Sun H."/>
            <person name="Tritt A."/>
            <person name="Yoshinaga Y."/>
            <person name="Zwiers L.-H."/>
            <person name="Turgeon B.G."/>
            <person name="Goodwin S.B."/>
            <person name="Spatafora J.W."/>
            <person name="Crous P.W."/>
            <person name="Grigoriev I.V."/>
        </authorList>
    </citation>
    <scope>NUCLEOTIDE SEQUENCE</scope>
    <source>
        <strain evidence="1 3">CBS 781.70</strain>
    </source>
</reference>
<dbReference type="AlphaFoldDB" id="A0A6G1GA60"/>
<dbReference type="GeneID" id="54416363"/>
<name>A0A6G1GA60_9PEZI</name>
<evidence type="ECO:0000313" key="2">
    <source>
        <dbReference type="Proteomes" id="UP000504638"/>
    </source>
</evidence>
<reference evidence="3" key="3">
    <citation type="submission" date="2025-04" db="UniProtKB">
        <authorList>
            <consortium name="RefSeq"/>
        </authorList>
    </citation>
    <scope>IDENTIFICATION</scope>
    <source>
        <strain evidence="3">CBS 781.70</strain>
    </source>
</reference>
<protein>
    <submittedName>
        <fullName evidence="1 3">Uncharacterized protein</fullName>
    </submittedName>
</protein>
<dbReference type="PANTHER" id="PTHR38696:SF1">
    <property type="entry name" value="MEDIATOR OF RNA POLYMERASE II TRANSCRIPTION SUBUNIT 13"/>
    <property type="match status" value="1"/>
</dbReference>
<dbReference type="RefSeq" id="XP_033536431.1">
    <property type="nucleotide sequence ID" value="XM_033675793.1"/>
</dbReference>